<evidence type="ECO:0000256" key="9">
    <source>
        <dbReference type="ARBA" id="ARBA00049260"/>
    </source>
</evidence>
<dbReference type="InterPro" id="IPR003099">
    <property type="entry name" value="Prephen_DH"/>
</dbReference>
<keyword evidence="6 13" id="KW-0560">Oxidoreductase</keyword>
<feature type="transmembrane region" description="Helical" evidence="10">
    <location>
        <begin position="20"/>
        <end position="39"/>
    </location>
</feature>
<dbReference type="InterPro" id="IPR045865">
    <property type="entry name" value="ACT-like_dom_sf"/>
</dbReference>
<dbReference type="Gene3D" id="3.40.50.720">
    <property type="entry name" value="NAD(P)-binding Rossmann-like Domain"/>
    <property type="match status" value="1"/>
</dbReference>
<dbReference type="CDD" id="cd02116">
    <property type="entry name" value="ACT"/>
    <property type="match status" value="1"/>
</dbReference>
<dbReference type="Proteomes" id="UP000250245">
    <property type="component" value="Unassembled WGS sequence"/>
</dbReference>
<organism evidence="13 14">
    <name type="scientific">Mobiluncus curtisii</name>
    <dbReference type="NCBI Taxonomy" id="2051"/>
    <lineage>
        <taxon>Bacteria</taxon>
        <taxon>Bacillati</taxon>
        <taxon>Actinomycetota</taxon>
        <taxon>Actinomycetes</taxon>
        <taxon>Actinomycetales</taxon>
        <taxon>Actinomycetaceae</taxon>
        <taxon>Mobiluncus</taxon>
    </lineage>
</organism>
<evidence type="ECO:0000256" key="6">
    <source>
        <dbReference type="ARBA" id="ARBA00023002"/>
    </source>
</evidence>
<name>A0A2X3ASW1_9ACTO</name>
<keyword evidence="8" id="KW-0028">Amino-acid biosynthesis</keyword>
<dbReference type="PANTHER" id="PTHR21363:SF0">
    <property type="entry name" value="PREPHENATE DEHYDROGENASE [NADP(+)]"/>
    <property type="match status" value="1"/>
</dbReference>
<dbReference type="InterPro" id="IPR036291">
    <property type="entry name" value="NAD(P)-bd_dom_sf"/>
</dbReference>
<dbReference type="Pfam" id="PF02153">
    <property type="entry name" value="PDH_N"/>
    <property type="match status" value="1"/>
</dbReference>
<evidence type="ECO:0000256" key="2">
    <source>
        <dbReference type="ARBA" id="ARBA00007964"/>
    </source>
</evidence>
<proteinExistence type="inferred from homology"/>
<dbReference type="SUPFAM" id="SSF55021">
    <property type="entry name" value="ACT-like"/>
    <property type="match status" value="1"/>
</dbReference>
<dbReference type="RefSeq" id="WP_013189512.1">
    <property type="nucleotide sequence ID" value="NZ_CP068112.1"/>
</dbReference>
<sequence length="409" mass="42289">MNETLPQSAPQPGAAVVGTQGPVLIIGAGLIGGSIGLALRRAGVDVYLRDASPTAMALGESLGAGRVWQEGLPAPSLVLVATPPDVTAEVVLGALREFPTAFVFDVSSVKNAVVHEVVAEDGAMASRYCSVHPMAGKEVNGVGAATADLFAGRPWVVVAHETTRPDAVLAARTLGTDLGAFMLTLDADEHDRAVALVSHVPQLVSSLMAGLLVTAPPAALELAGGGLRDVTRIAASDPRLWNAILAGNETAVREILVELQRNLQALIAGLSPEGPREPGNPYGNLEEIVLPTRPCEPSETSARTAWNSPAVGAINTVLVRGNEGVGRIPGKHGDAASKYGVVAVLVPDEPGFLGGLFNDVGSAGINVEDFRLEHSLGQARGLAYLYVTPASVEPLMEHLAQQGWSLAEV</sequence>
<evidence type="ECO:0000313" key="14">
    <source>
        <dbReference type="Proteomes" id="UP000250245"/>
    </source>
</evidence>
<evidence type="ECO:0000259" key="11">
    <source>
        <dbReference type="PROSITE" id="PS51176"/>
    </source>
</evidence>
<evidence type="ECO:0000256" key="4">
    <source>
        <dbReference type="ARBA" id="ARBA00016891"/>
    </source>
</evidence>
<dbReference type="InterPro" id="IPR046826">
    <property type="entry name" value="PDH_N"/>
</dbReference>
<dbReference type="InterPro" id="IPR046825">
    <property type="entry name" value="PDH_C"/>
</dbReference>
<dbReference type="EC" id="1.3.1.12" evidence="3"/>
<protein>
    <recommendedName>
        <fullName evidence="4">Prephenate dehydrogenase</fullName>
        <ecNumber evidence="3">1.3.1.12</ecNumber>
    </recommendedName>
</protein>
<dbReference type="InterPro" id="IPR008927">
    <property type="entry name" value="6-PGluconate_DH-like_C_sf"/>
</dbReference>
<evidence type="ECO:0000256" key="5">
    <source>
        <dbReference type="ARBA" id="ARBA00022498"/>
    </source>
</evidence>
<dbReference type="GO" id="GO:0006571">
    <property type="term" value="P:tyrosine biosynthetic process"/>
    <property type="evidence" value="ECO:0007669"/>
    <property type="project" value="UniProtKB-UniPathway"/>
</dbReference>
<evidence type="ECO:0000313" key="13">
    <source>
        <dbReference type="EMBL" id="SQB64620.1"/>
    </source>
</evidence>
<keyword evidence="8" id="KW-0057">Aromatic amino acid biosynthesis</keyword>
<dbReference type="OMA" id="TIDANMW"/>
<dbReference type="PROSITE" id="PS51671">
    <property type="entry name" value="ACT"/>
    <property type="match status" value="1"/>
</dbReference>
<evidence type="ECO:0000256" key="7">
    <source>
        <dbReference type="ARBA" id="ARBA00023027"/>
    </source>
</evidence>
<keyword evidence="10" id="KW-0812">Transmembrane</keyword>
<feature type="domain" description="Prephenate/arogenate dehydrogenase" evidence="11">
    <location>
        <begin position="21"/>
        <end position="301"/>
    </location>
</feature>
<evidence type="ECO:0000256" key="1">
    <source>
        <dbReference type="ARBA" id="ARBA00005067"/>
    </source>
</evidence>
<reference evidence="13 14" key="1">
    <citation type="submission" date="2018-06" db="EMBL/GenBank/DDBJ databases">
        <authorList>
            <consortium name="Pathogen Informatics"/>
            <person name="Doyle S."/>
        </authorList>
    </citation>
    <scope>NUCLEOTIDE SEQUENCE [LARGE SCALE GENOMIC DNA]</scope>
    <source>
        <strain evidence="13 14">NCTC11820</strain>
    </source>
</reference>
<dbReference type="Pfam" id="PF20463">
    <property type="entry name" value="PDH_C"/>
    <property type="match status" value="1"/>
</dbReference>
<dbReference type="EMBL" id="UASJ01000001">
    <property type="protein sequence ID" value="SQB64620.1"/>
    <property type="molecule type" value="Genomic_DNA"/>
</dbReference>
<comment type="catalytic activity">
    <reaction evidence="9">
        <text>prephenate + NAD(+) = 3-(4-hydroxyphenyl)pyruvate + CO2 + NADH</text>
        <dbReference type="Rhea" id="RHEA:13869"/>
        <dbReference type="ChEBI" id="CHEBI:16526"/>
        <dbReference type="ChEBI" id="CHEBI:29934"/>
        <dbReference type="ChEBI" id="CHEBI:36242"/>
        <dbReference type="ChEBI" id="CHEBI:57540"/>
        <dbReference type="ChEBI" id="CHEBI:57945"/>
        <dbReference type="EC" id="1.3.1.12"/>
    </reaction>
</comment>
<comment type="similarity">
    <text evidence="2">Belongs to the prephenate/arogenate dehydrogenase family.</text>
</comment>
<dbReference type="NCBIfam" id="NF005111">
    <property type="entry name" value="PRK06545.2-3"/>
    <property type="match status" value="1"/>
</dbReference>
<gene>
    <name evidence="13" type="primary">tyrC</name>
    <name evidence="13" type="ORF">NCTC11820_00972</name>
</gene>
<evidence type="ECO:0000256" key="3">
    <source>
        <dbReference type="ARBA" id="ARBA00012068"/>
    </source>
</evidence>
<evidence type="ECO:0000256" key="8">
    <source>
        <dbReference type="ARBA" id="ARBA00023141"/>
    </source>
</evidence>
<keyword evidence="5" id="KW-0827">Tyrosine biosynthesis</keyword>
<dbReference type="AlphaFoldDB" id="A0A2X3ASW1"/>
<dbReference type="SUPFAM" id="SSF48179">
    <property type="entry name" value="6-phosphogluconate dehydrogenase C-terminal domain-like"/>
    <property type="match status" value="1"/>
</dbReference>
<dbReference type="GO" id="GO:0004665">
    <property type="term" value="F:prephenate dehydrogenase (NADP+) activity"/>
    <property type="evidence" value="ECO:0007669"/>
    <property type="project" value="InterPro"/>
</dbReference>
<dbReference type="GO" id="GO:0008977">
    <property type="term" value="F:prephenate dehydrogenase (NAD+) activity"/>
    <property type="evidence" value="ECO:0007669"/>
    <property type="project" value="UniProtKB-EC"/>
</dbReference>
<comment type="pathway">
    <text evidence="1">Amino-acid biosynthesis; L-tyrosine biosynthesis; (4-hydroxyphenyl)pyruvate from prephenate (NAD(+) route): step 1/1.</text>
</comment>
<evidence type="ECO:0000259" key="12">
    <source>
        <dbReference type="PROSITE" id="PS51671"/>
    </source>
</evidence>
<dbReference type="PANTHER" id="PTHR21363">
    <property type="entry name" value="PREPHENATE DEHYDROGENASE"/>
    <property type="match status" value="1"/>
</dbReference>
<dbReference type="InterPro" id="IPR002912">
    <property type="entry name" value="ACT_dom"/>
</dbReference>
<dbReference type="Gene3D" id="1.10.3660.10">
    <property type="entry name" value="6-phosphogluconate dehydrogenase C-terminal like domain"/>
    <property type="match status" value="1"/>
</dbReference>
<keyword evidence="7" id="KW-0520">NAD</keyword>
<dbReference type="GO" id="GO:0070403">
    <property type="term" value="F:NAD+ binding"/>
    <property type="evidence" value="ECO:0007669"/>
    <property type="project" value="InterPro"/>
</dbReference>
<dbReference type="InterPro" id="IPR050812">
    <property type="entry name" value="Preph/Arog_dehydrog"/>
</dbReference>
<dbReference type="UniPathway" id="UPA00122">
    <property type="reaction ID" value="UER00961"/>
</dbReference>
<dbReference type="GeneID" id="55565723"/>
<keyword evidence="10" id="KW-1133">Transmembrane helix</keyword>
<dbReference type="PROSITE" id="PS51176">
    <property type="entry name" value="PDH_ADH"/>
    <property type="match status" value="1"/>
</dbReference>
<dbReference type="NCBIfam" id="NF005112">
    <property type="entry name" value="PRK06545.2-4"/>
    <property type="match status" value="1"/>
</dbReference>
<accession>A0A2X3ASW1</accession>
<dbReference type="SUPFAM" id="SSF51735">
    <property type="entry name" value="NAD(P)-binding Rossmann-fold domains"/>
    <property type="match status" value="1"/>
</dbReference>
<evidence type="ECO:0000256" key="10">
    <source>
        <dbReference type="SAM" id="Phobius"/>
    </source>
</evidence>
<keyword evidence="10" id="KW-0472">Membrane</keyword>
<feature type="domain" description="ACT" evidence="12">
    <location>
        <begin position="341"/>
        <end position="409"/>
    </location>
</feature>